<protein>
    <submittedName>
        <fullName evidence="2">Protein of unassigned function</fullName>
    </submittedName>
</protein>
<evidence type="ECO:0000313" key="3">
    <source>
        <dbReference type="Proteomes" id="UP000029492"/>
    </source>
</evidence>
<dbReference type="EMBL" id="CP003811">
    <property type="protein sequence ID" value="AIQ89540.1"/>
    <property type="molecule type" value="Genomic_DNA"/>
</dbReference>
<keyword evidence="3" id="KW-1185">Reference proteome</keyword>
<reference evidence="2 3" key="1">
    <citation type="journal article" date="2014" name="PLoS ONE">
        <title>Genome Information of Methylobacterium oryzae, a Plant-Probiotic Methylotroph in the Phyllosphere.</title>
        <authorList>
            <person name="Kwak M.J."/>
            <person name="Jeong H."/>
            <person name="Madhaiyan M."/>
            <person name="Lee Y."/>
            <person name="Sa T.M."/>
            <person name="Oh T.K."/>
            <person name="Kim J.F."/>
        </authorList>
    </citation>
    <scope>NUCLEOTIDE SEQUENCE [LARGE SCALE GENOMIC DNA]</scope>
    <source>
        <strain evidence="2 3">CBMB20</strain>
    </source>
</reference>
<evidence type="ECO:0000256" key="1">
    <source>
        <dbReference type="SAM" id="MobiDB-lite"/>
    </source>
</evidence>
<dbReference type="Proteomes" id="UP000029492">
    <property type="component" value="Chromosome"/>
</dbReference>
<dbReference type="STRING" id="693986.MOC_1785"/>
<proteinExistence type="predicted"/>
<organism evidence="2 3">
    <name type="scientific">Methylobacterium oryzae CBMB20</name>
    <dbReference type="NCBI Taxonomy" id="693986"/>
    <lineage>
        <taxon>Bacteria</taxon>
        <taxon>Pseudomonadati</taxon>
        <taxon>Pseudomonadota</taxon>
        <taxon>Alphaproteobacteria</taxon>
        <taxon>Hyphomicrobiales</taxon>
        <taxon>Methylobacteriaceae</taxon>
        <taxon>Methylobacterium</taxon>
    </lineage>
</organism>
<evidence type="ECO:0000313" key="2">
    <source>
        <dbReference type="EMBL" id="AIQ89540.1"/>
    </source>
</evidence>
<dbReference type="AlphaFoldDB" id="A0A089NSL2"/>
<dbReference type="KEGG" id="mor:MOC_1785"/>
<accession>A0A089NSL2</accession>
<name>A0A089NSL2_9HYPH</name>
<gene>
    <name evidence="2" type="ORF">MOC_1785</name>
</gene>
<feature type="region of interest" description="Disordered" evidence="1">
    <location>
        <begin position="56"/>
        <end position="81"/>
    </location>
</feature>
<sequence length="94" mass="10274">MPHRAAARPERRTDGRRFARETGSFMLLRAAAGSTGGHLPSGFRRHVDRARIDATYLNPRRADASPDGRQPAGGSKSGPGLCRRMIWQSATIFA</sequence>
<dbReference type="HOGENOM" id="CLU_2382825_0_0_5"/>